<keyword evidence="5" id="KW-0456">Lyase</keyword>
<dbReference type="NCBIfam" id="NF005411">
    <property type="entry name" value="PRK06975.1"/>
    <property type="match status" value="1"/>
</dbReference>
<gene>
    <name evidence="5" type="primary">hemDX</name>
    <name evidence="5" type="ORF">ACFQ4M_17990</name>
</gene>
<dbReference type="InterPro" id="IPR036108">
    <property type="entry name" value="4pyrrol_syn_uPrphyn_synt_sf"/>
</dbReference>
<dbReference type="InterPro" id="IPR007470">
    <property type="entry name" value="HemX"/>
</dbReference>
<comment type="caution">
    <text evidence="5">The sequence shown here is derived from an EMBL/GenBank/DDBJ whole genome shotgun (WGS) entry which is preliminary data.</text>
</comment>
<dbReference type="CDD" id="cd06578">
    <property type="entry name" value="HemD"/>
    <property type="match status" value="1"/>
</dbReference>
<dbReference type="GO" id="GO:0004852">
    <property type="term" value="F:uroporphyrinogen-III synthase activity"/>
    <property type="evidence" value="ECO:0007669"/>
    <property type="project" value="UniProtKB-EC"/>
</dbReference>
<evidence type="ECO:0000256" key="3">
    <source>
        <dbReference type="SAM" id="Phobius"/>
    </source>
</evidence>
<reference evidence="6" key="1">
    <citation type="journal article" date="2019" name="Int. J. Syst. Evol. Microbiol.">
        <title>The Global Catalogue of Microorganisms (GCM) 10K type strain sequencing project: providing services to taxonomists for standard genome sequencing and annotation.</title>
        <authorList>
            <consortium name="The Broad Institute Genomics Platform"/>
            <consortium name="The Broad Institute Genome Sequencing Center for Infectious Disease"/>
            <person name="Wu L."/>
            <person name="Ma J."/>
        </authorList>
    </citation>
    <scope>NUCLEOTIDE SEQUENCE [LARGE SCALE GENOMIC DNA]</scope>
    <source>
        <strain evidence="6">CCUG 48884</strain>
    </source>
</reference>
<dbReference type="Pfam" id="PF02602">
    <property type="entry name" value="HEM4"/>
    <property type="match status" value="1"/>
</dbReference>
<dbReference type="EMBL" id="JBHTMC010000033">
    <property type="protein sequence ID" value="MFD1265468.1"/>
    <property type="molecule type" value="Genomic_DNA"/>
</dbReference>
<dbReference type="RefSeq" id="WP_004248897.1">
    <property type="nucleotide sequence ID" value="NZ_JARQZE010000018.1"/>
</dbReference>
<dbReference type="GO" id="GO:0004851">
    <property type="term" value="F:uroporphyrin-III C-methyltransferase activity"/>
    <property type="evidence" value="ECO:0007669"/>
    <property type="project" value="UniProtKB-EC"/>
</dbReference>
<evidence type="ECO:0000259" key="4">
    <source>
        <dbReference type="Pfam" id="PF02602"/>
    </source>
</evidence>
<dbReference type="SUPFAM" id="SSF69618">
    <property type="entry name" value="HemD-like"/>
    <property type="match status" value="1"/>
</dbReference>
<proteinExistence type="predicted"/>
<feature type="coiled-coil region" evidence="1">
    <location>
        <begin position="385"/>
        <end position="419"/>
    </location>
</feature>
<keyword evidence="5" id="KW-0489">Methyltransferase</keyword>
<name>A0ABW3WJL7_9RHOO</name>
<dbReference type="EC" id="4.2.1.75" evidence="5"/>
<protein>
    <submittedName>
        <fullName evidence="5">Fused uroporphyrinogen-III synthase HemD/membrane protein HemX</fullName>
        <ecNumber evidence="5">2.1.1.107</ecNumber>
        <ecNumber evidence="5">4.2.1.75</ecNumber>
    </submittedName>
</protein>
<dbReference type="Proteomes" id="UP001597158">
    <property type="component" value="Unassembled WGS sequence"/>
</dbReference>
<dbReference type="PANTHER" id="PTHR38043:SF1">
    <property type="entry name" value="PROTEIN HEMX"/>
    <property type="match status" value="1"/>
</dbReference>
<feature type="domain" description="Tetrapyrrole biosynthesis uroporphyrinogen III synthase" evidence="4">
    <location>
        <begin position="11"/>
        <end position="229"/>
    </location>
</feature>
<feature type="transmembrane region" description="Helical" evidence="3">
    <location>
        <begin position="324"/>
        <end position="344"/>
    </location>
</feature>
<dbReference type="EC" id="2.1.1.107" evidence="5"/>
<evidence type="ECO:0000313" key="6">
    <source>
        <dbReference type="Proteomes" id="UP001597158"/>
    </source>
</evidence>
<evidence type="ECO:0000256" key="2">
    <source>
        <dbReference type="SAM" id="MobiDB-lite"/>
    </source>
</evidence>
<dbReference type="InterPro" id="IPR003754">
    <property type="entry name" value="4pyrrol_synth_uPrphyn_synth"/>
</dbReference>
<accession>A0ABW3WJL7</accession>
<feature type="region of interest" description="Disordered" evidence="2">
    <location>
        <begin position="658"/>
        <end position="723"/>
    </location>
</feature>
<keyword evidence="3" id="KW-0812">Transmembrane</keyword>
<evidence type="ECO:0000256" key="1">
    <source>
        <dbReference type="SAM" id="Coils"/>
    </source>
</evidence>
<keyword evidence="6" id="KW-1185">Reference proteome</keyword>
<keyword evidence="1" id="KW-0175">Coiled coil</keyword>
<feature type="region of interest" description="Disordered" evidence="2">
    <location>
        <begin position="251"/>
        <end position="306"/>
    </location>
</feature>
<organism evidence="5 6">
    <name type="scientific">Thauera mechernichensis</name>
    <dbReference type="NCBI Taxonomy" id="82788"/>
    <lineage>
        <taxon>Bacteria</taxon>
        <taxon>Pseudomonadati</taxon>
        <taxon>Pseudomonadota</taxon>
        <taxon>Betaproteobacteria</taxon>
        <taxon>Rhodocyclales</taxon>
        <taxon>Zoogloeaceae</taxon>
        <taxon>Thauera</taxon>
    </lineage>
</organism>
<keyword evidence="3" id="KW-1133">Transmembrane helix</keyword>
<dbReference type="GO" id="GO:0032259">
    <property type="term" value="P:methylation"/>
    <property type="evidence" value="ECO:0007669"/>
    <property type="project" value="UniProtKB-KW"/>
</dbReference>
<keyword evidence="5" id="KW-0808">Transferase</keyword>
<dbReference type="Gene3D" id="3.40.50.10090">
    <property type="match status" value="2"/>
</dbReference>
<dbReference type="Pfam" id="PF04375">
    <property type="entry name" value="HemX"/>
    <property type="match status" value="1"/>
</dbReference>
<sequence>MRPQEQADNLCRRIEAAGGRALRFPVIAIGAAPDPAQLEAVVPRLDEFQLAFFVSPNAANYAMQYILPRRAWPAGLRVSTVGKGSERVLRDYGFEAVIAPQVGFDSEAVIALPEFAAEAVAGCKVLIFRGDGGRELLADTLRERGASVEYVTCYRRYCPELDPALLLQPVGRGEVDALLLTSSEGVRNLAQMLGAEGLAALRQVKVFATHPRIVEQAREAGFADVIEAPAGDDGLMQALEDHFGYTEAMKEETPALTQPPASAHPDRKDDALDAARGEQAAASTSADTVERGEAASSAETSTDVVQPAGGAEQGVVAAPRRSAAAWWALLLALVAIGIAGWAVWQARDTRVGATVLREELAQRLSEGERVASEARGIVRQQQEVIAALQGRLGALSAKVEETEGQAAALEALYQEFSRTREDGVIAEVEQAVVLAAQQLQIAGNVEAALIALQEAESRLALHDRGQLAGLRRALANDIDALKLQPVLDVSGLSLRLERLLERADALPLAFEGQLPVEAAVGRDLAPGESTGLAGWMASAWRLGEALAADVWHEVRTLIRVERLDQAEPVLLAPAQNAFLRENLKIRLLTARLALLARDGRTYEADLAQARAWVERFFDPRDARVQAALTELKTLEAVRVRYEPHNLSETFNALRLAQARSGRPQVPTTPAQDVPAAAPAAPTAAPAAGTTVEAAEVAAEAQEADAGEGTEGGDSAGAAQAVSE</sequence>
<keyword evidence="3" id="KW-0472">Membrane</keyword>
<feature type="compositionally biased region" description="Basic and acidic residues" evidence="2">
    <location>
        <begin position="264"/>
        <end position="276"/>
    </location>
</feature>
<evidence type="ECO:0000313" key="5">
    <source>
        <dbReference type="EMBL" id="MFD1265468.1"/>
    </source>
</evidence>
<feature type="compositionally biased region" description="Low complexity" evidence="2">
    <location>
        <begin position="667"/>
        <end position="700"/>
    </location>
</feature>
<dbReference type="PANTHER" id="PTHR38043">
    <property type="entry name" value="PROTEIN HEMX"/>
    <property type="match status" value="1"/>
</dbReference>